<evidence type="ECO:0000313" key="3">
    <source>
        <dbReference type="Proteomes" id="UP001499959"/>
    </source>
</evidence>
<sequence>MTRLLPRSLLICALSLSTVAQAADAPTAASSTASRWAWVGAEGGTYWYVPTAYLPAYRWNTDDPAAATEVSDQTVWHIERFENGYFFGPAVAQLDDGSAMCQYMIGSITPAGRVYIAFNSQPARGRPSITSGTGEMSETPDGWAFAMQMATGSDTRQVAHWAYMTQCREGQACWNALPGTGTSIEAMLAQCDDD</sequence>
<protein>
    <submittedName>
        <fullName evidence="2">Uncharacterized protein</fullName>
    </submittedName>
</protein>
<proteinExistence type="predicted"/>
<feature type="chain" id="PRO_5046061580" evidence="1">
    <location>
        <begin position="23"/>
        <end position="194"/>
    </location>
</feature>
<dbReference type="EMBL" id="BAABJE010000017">
    <property type="protein sequence ID" value="GAA4802527.1"/>
    <property type="molecule type" value="Genomic_DNA"/>
</dbReference>
<keyword evidence="1" id="KW-0732">Signal</keyword>
<dbReference type="Proteomes" id="UP001499959">
    <property type="component" value="Unassembled WGS sequence"/>
</dbReference>
<evidence type="ECO:0000313" key="2">
    <source>
        <dbReference type="EMBL" id="GAA4802527.1"/>
    </source>
</evidence>
<dbReference type="RefSeq" id="WP_345304312.1">
    <property type="nucleotide sequence ID" value="NZ_BAABJE010000017.1"/>
</dbReference>
<comment type="caution">
    <text evidence="2">The sequence shown here is derived from an EMBL/GenBank/DDBJ whole genome shotgun (WGS) entry which is preliminary data.</text>
</comment>
<gene>
    <name evidence="2" type="ORF">GCM10023307_31550</name>
</gene>
<reference evidence="3" key="1">
    <citation type="journal article" date="2019" name="Int. J. Syst. Evol. Microbiol.">
        <title>The Global Catalogue of Microorganisms (GCM) 10K type strain sequencing project: providing services to taxonomists for standard genome sequencing and annotation.</title>
        <authorList>
            <consortium name="The Broad Institute Genomics Platform"/>
            <consortium name="The Broad Institute Genome Sequencing Center for Infectious Disease"/>
            <person name="Wu L."/>
            <person name="Ma J."/>
        </authorList>
    </citation>
    <scope>NUCLEOTIDE SEQUENCE [LARGE SCALE GENOMIC DNA]</scope>
    <source>
        <strain evidence="3">JCM 18204</strain>
    </source>
</reference>
<evidence type="ECO:0000256" key="1">
    <source>
        <dbReference type="SAM" id="SignalP"/>
    </source>
</evidence>
<keyword evidence="3" id="KW-1185">Reference proteome</keyword>
<name>A0ABP9C3K3_9GAMM</name>
<feature type="signal peptide" evidence="1">
    <location>
        <begin position="1"/>
        <end position="22"/>
    </location>
</feature>
<organism evidence="2 3">
    <name type="scientific">Lysobacter hankyongensis</name>
    <dbReference type="NCBI Taxonomy" id="1176535"/>
    <lineage>
        <taxon>Bacteria</taxon>
        <taxon>Pseudomonadati</taxon>
        <taxon>Pseudomonadota</taxon>
        <taxon>Gammaproteobacteria</taxon>
        <taxon>Lysobacterales</taxon>
        <taxon>Lysobacteraceae</taxon>
        <taxon>Lysobacter</taxon>
    </lineage>
</organism>
<accession>A0ABP9C3K3</accession>